<comment type="subcellular location">
    <subcellularLocation>
        <location evidence="1">Cytoplasm</location>
    </subcellularLocation>
</comment>
<keyword evidence="5 7" id="KW-0175">Coiled coil</keyword>
<keyword evidence="6" id="KW-0131">Cell cycle</keyword>
<dbReference type="OrthoDB" id="9815492at2"/>
<evidence type="ECO:0000256" key="4">
    <source>
        <dbReference type="ARBA" id="ARBA00022618"/>
    </source>
</evidence>
<feature type="coiled-coil region" evidence="7">
    <location>
        <begin position="29"/>
        <end position="171"/>
    </location>
</feature>
<dbReference type="PANTHER" id="PTHR35794">
    <property type="entry name" value="CELL DIVISION PROTEIN DIVIVA"/>
    <property type="match status" value="1"/>
</dbReference>
<evidence type="ECO:0000256" key="1">
    <source>
        <dbReference type="ARBA" id="ARBA00004496"/>
    </source>
</evidence>
<dbReference type="GO" id="GO:0051301">
    <property type="term" value="P:cell division"/>
    <property type="evidence" value="ECO:0007669"/>
    <property type="project" value="UniProtKB-KW"/>
</dbReference>
<protein>
    <submittedName>
        <fullName evidence="9">Cell division initiation protein</fullName>
    </submittedName>
</protein>
<dbReference type="InterPro" id="IPR019933">
    <property type="entry name" value="DivIVA_domain"/>
</dbReference>
<proteinExistence type="inferred from homology"/>
<evidence type="ECO:0000256" key="3">
    <source>
        <dbReference type="ARBA" id="ARBA00022490"/>
    </source>
</evidence>
<evidence type="ECO:0000256" key="7">
    <source>
        <dbReference type="SAM" id="Coils"/>
    </source>
</evidence>
<keyword evidence="3" id="KW-0963">Cytoplasm</keyword>
<dbReference type="Pfam" id="PF05103">
    <property type="entry name" value="DivIVA"/>
    <property type="match status" value="1"/>
</dbReference>
<keyword evidence="10" id="KW-1185">Reference proteome</keyword>
<organism evidence="9 10">
    <name type="scientific">Pontibacter indicus</name>
    <dbReference type="NCBI Taxonomy" id="1317125"/>
    <lineage>
        <taxon>Bacteria</taxon>
        <taxon>Pseudomonadati</taxon>
        <taxon>Bacteroidota</taxon>
        <taxon>Cytophagia</taxon>
        <taxon>Cytophagales</taxon>
        <taxon>Hymenobacteraceae</taxon>
        <taxon>Pontibacter</taxon>
    </lineage>
</organism>
<sequence>MKITPLEIRQKTFEKAFRGLDKDEVNAFLLTLSQQWEKLLDENKDLRNKLEASHRETQKLREVESSLYKTLKTAEDTGNSILEQANKSSELKIREAQLQADQLLNTARNQARMVLEDSTKQAERVMSEMQQEIKALEQDYQRMESYLESMVRDLRNLANEALEKAEKAKSKPKTSTASILSRAAELRVEQPELLRNLKDMETTTNRTIQLPAATATATATAATAIPVTAGNGYEPLGDPAPDVTQPHPEIPNPVTPVPNVPSPEIEQPKPDYPGTPSGPEIEQPIPEIQPIKPEQPEIQPPMTEPSRNSLADWAQRREQKPAGSFFDEIG</sequence>
<reference evidence="10" key="1">
    <citation type="submission" date="2017-01" db="EMBL/GenBank/DDBJ databases">
        <authorList>
            <person name="Varghese N."/>
            <person name="Submissions S."/>
        </authorList>
    </citation>
    <scope>NUCLEOTIDE SEQUENCE [LARGE SCALE GENOMIC DNA]</scope>
    <source>
        <strain evidence="10">LP100</strain>
    </source>
</reference>
<accession>A0A1R3XK75</accession>
<keyword evidence="4 9" id="KW-0132">Cell division</keyword>
<evidence type="ECO:0000256" key="5">
    <source>
        <dbReference type="ARBA" id="ARBA00023054"/>
    </source>
</evidence>
<comment type="similarity">
    <text evidence="2">Belongs to the DivIVA family.</text>
</comment>
<gene>
    <name evidence="9" type="ORF">SAMN05444128_2694</name>
</gene>
<dbReference type="NCBIfam" id="TIGR03544">
    <property type="entry name" value="DivI1A_domain"/>
    <property type="match status" value="1"/>
</dbReference>
<evidence type="ECO:0000313" key="9">
    <source>
        <dbReference type="EMBL" id="SIT91916.1"/>
    </source>
</evidence>
<feature type="compositionally biased region" description="Low complexity" evidence="8">
    <location>
        <begin position="279"/>
        <end position="297"/>
    </location>
</feature>
<feature type="compositionally biased region" description="Pro residues" evidence="8">
    <location>
        <begin position="248"/>
        <end position="261"/>
    </location>
</feature>
<dbReference type="EMBL" id="FTPP01000002">
    <property type="protein sequence ID" value="SIT91916.1"/>
    <property type="molecule type" value="Genomic_DNA"/>
</dbReference>
<evidence type="ECO:0000313" key="10">
    <source>
        <dbReference type="Proteomes" id="UP000187181"/>
    </source>
</evidence>
<dbReference type="PANTHER" id="PTHR35794:SF2">
    <property type="entry name" value="CELL DIVISION PROTEIN DIVIVA"/>
    <property type="match status" value="1"/>
</dbReference>
<feature type="region of interest" description="Disordered" evidence="8">
    <location>
        <begin position="230"/>
        <end position="330"/>
    </location>
</feature>
<dbReference type="STRING" id="1317125.SAMN05444128_2694"/>
<evidence type="ECO:0000256" key="2">
    <source>
        <dbReference type="ARBA" id="ARBA00009008"/>
    </source>
</evidence>
<dbReference type="GO" id="GO:0005737">
    <property type="term" value="C:cytoplasm"/>
    <property type="evidence" value="ECO:0007669"/>
    <property type="project" value="UniProtKB-SubCell"/>
</dbReference>
<evidence type="ECO:0000256" key="8">
    <source>
        <dbReference type="SAM" id="MobiDB-lite"/>
    </source>
</evidence>
<evidence type="ECO:0000256" key="6">
    <source>
        <dbReference type="ARBA" id="ARBA00023306"/>
    </source>
</evidence>
<name>A0A1R3XK75_9BACT</name>
<dbReference type="AlphaFoldDB" id="A0A1R3XK75"/>
<dbReference type="Gene3D" id="6.10.250.660">
    <property type="match status" value="1"/>
</dbReference>
<dbReference type="InterPro" id="IPR007793">
    <property type="entry name" value="DivIVA_fam"/>
</dbReference>
<dbReference type="RefSeq" id="WP_076669548.1">
    <property type="nucleotide sequence ID" value="NZ_FTPP01000002.1"/>
</dbReference>
<dbReference type="Proteomes" id="UP000187181">
    <property type="component" value="Unassembled WGS sequence"/>
</dbReference>